<dbReference type="GO" id="GO:1901222">
    <property type="term" value="P:regulation of non-canonical NF-kappaB signal transduction"/>
    <property type="evidence" value="ECO:0007669"/>
    <property type="project" value="TreeGrafter"/>
</dbReference>
<dbReference type="GO" id="GO:0042119">
    <property type="term" value="P:neutrophil activation"/>
    <property type="evidence" value="ECO:0007669"/>
    <property type="project" value="TreeGrafter"/>
</dbReference>
<keyword evidence="11" id="KW-0497">Mitogen</keyword>
<evidence type="ECO:0000256" key="6">
    <source>
        <dbReference type="ARBA" id="ARBA00022514"/>
    </source>
</evidence>
<reference evidence="14 15" key="1">
    <citation type="submission" date="2019-06" db="EMBL/GenBank/DDBJ databases">
        <title>A chromosome-scale genome assembly of the striped catfish, Pangasianodon hypophthalmus.</title>
        <authorList>
            <person name="Wen M."/>
            <person name="Zahm M."/>
            <person name="Roques C."/>
            <person name="Cabau C."/>
            <person name="Klopp C."/>
            <person name="Donnadieu C."/>
            <person name="Jouanno E."/>
            <person name="Avarre J.-C."/>
            <person name="Campet M."/>
            <person name="Ha T.T.T."/>
            <person name="Dugue R."/>
            <person name="Lampietro C."/>
            <person name="Louis A."/>
            <person name="Herpin A."/>
            <person name="Echchiki A."/>
            <person name="Berthelot C."/>
            <person name="Parey E."/>
            <person name="Roest-Crollius H."/>
            <person name="Braasch I."/>
            <person name="Postlethwait J."/>
            <person name="Bobe J."/>
            <person name="Montfort J."/>
            <person name="Bouchez O."/>
            <person name="Begum T."/>
            <person name="Schartl M."/>
            <person name="Guiguen Y."/>
        </authorList>
    </citation>
    <scope>NUCLEOTIDE SEQUENCE [LARGE SCALE GENOMIC DNA]</scope>
    <source>
        <strain evidence="14 15">Indonesia</strain>
        <tissue evidence="14">Blood</tissue>
    </source>
</reference>
<dbReference type="PRINTS" id="PR00264">
    <property type="entry name" value="INTERLEUKIN1"/>
</dbReference>
<keyword evidence="7 12" id="KW-0964">Secreted</keyword>
<dbReference type="Pfam" id="PF00340">
    <property type="entry name" value="IL1"/>
    <property type="match status" value="1"/>
</dbReference>
<dbReference type="SUPFAM" id="SSF50353">
    <property type="entry name" value="Cytokine"/>
    <property type="match status" value="1"/>
</dbReference>
<dbReference type="CDD" id="cd00100">
    <property type="entry name" value="beta-trefoil_IL1"/>
    <property type="match status" value="1"/>
</dbReference>
<keyword evidence="6" id="KW-0202">Cytokine</keyword>
<feature type="compositionally biased region" description="Low complexity" evidence="13">
    <location>
        <begin position="56"/>
        <end position="72"/>
    </location>
</feature>
<dbReference type="GO" id="GO:0048246">
    <property type="term" value="P:macrophage chemotaxis"/>
    <property type="evidence" value="ECO:0007669"/>
    <property type="project" value="TreeGrafter"/>
</dbReference>
<evidence type="ECO:0000256" key="7">
    <source>
        <dbReference type="ARBA" id="ARBA00022525"/>
    </source>
</evidence>
<dbReference type="GO" id="GO:0071222">
    <property type="term" value="P:cellular response to lipopolysaccharide"/>
    <property type="evidence" value="ECO:0007669"/>
    <property type="project" value="TreeGrafter"/>
</dbReference>
<dbReference type="EMBL" id="VFJC01000026">
    <property type="protein sequence ID" value="KAB5526094.1"/>
    <property type="molecule type" value="Genomic_DNA"/>
</dbReference>
<dbReference type="GO" id="GO:0005764">
    <property type="term" value="C:lysosome"/>
    <property type="evidence" value="ECO:0007669"/>
    <property type="project" value="UniProtKB-SubCell"/>
</dbReference>
<keyword evidence="10" id="KW-0458">Lysosome</keyword>
<dbReference type="GO" id="GO:0005615">
    <property type="term" value="C:extracellular space"/>
    <property type="evidence" value="ECO:0007669"/>
    <property type="project" value="UniProtKB-KW"/>
</dbReference>
<dbReference type="InterPro" id="IPR000975">
    <property type="entry name" value="IL-1_fam"/>
</dbReference>
<gene>
    <name evidence="14" type="ORF">PHYPO_G00147760</name>
</gene>
<organism evidence="14 15">
    <name type="scientific">Pangasianodon hypophthalmus</name>
    <name type="common">Striped catfish</name>
    <name type="synonym">Helicophagus hypophthalmus</name>
    <dbReference type="NCBI Taxonomy" id="310915"/>
    <lineage>
        <taxon>Eukaryota</taxon>
        <taxon>Metazoa</taxon>
        <taxon>Chordata</taxon>
        <taxon>Craniata</taxon>
        <taxon>Vertebrata</taxon>
        <taxon>Euteleostomi</taxon>
        <taxon>Actinopterygii</taxon>
        <taxon>Neopterygii</taxon>
        <taxon>Teleostei</taxon>
        <taxon>Ostariophysi</taxon>
        <taxon>Siluriformes</taxon>
        <taxon>Pangasiidae</taxon>
        <taxon>Pangasianodon</taxon>
    </lineage>
</organism>
<dbReference type="Gene3D" id="2.80.10.50">
    <property type="match status" value="1"/>
</dbReference>
<keyword evidence="15" id="KW-1185">Reference proteome</keyword>
<keyword evidence="9" id="KW-0395">Inflammatory response</keyword>
<feature type="region of interest" description="Disordered" evidence="13">
    <location>
        <begin position="41"/>
        <end position="73"/>
    </location>
</feature>
<proteinExistence type="inferred from homology"/>
<evidence type="ECO:0000313" key="15">
    <source>
        <dbReference type="Proteomes" id="UP000327468"/>
    </source>
</evidence>
<dbReference type="GO" id="GO:0010628">
    <property type="term" value="P:positive regulation of gene expression"/>
    <property type="evidence" value="ECO:0007669"/>
    <property type="project" value="TreeGrafter"/>
</dbReference>
<evidence type="ECO:0000256" key="1">
    <source>
        <dbReference type="ARBA" id="ARBA00004371"/>
    </source>
</evidence>
<evidence type="ECO:0000256" key="3">
    <source>
        <dbReference type="ARBA" id="ARBA00004550"/>
    </source>
</evidence>
<keyword evidence="8" id="KW-0666">Pyrogen</keyword>
<evidence type="ECO:0000256" key="12">
    <source>
        <dbReference type="RuleBase" id="RU003753"/>
    </source>
</evidence>
<evidence type="ECO:0000256" key="11">
    <source>
        <dbReference type="ARBA" id="ARBA00023246"/>
    </source>
</evidence>
<dbReference type="AlphaFoldDB" id="A0A5N5K6P9"/>
<accession>A0A5N5K6P9</accession>
<evidence type="ECO:0000313" key="14">
    <source>
        <dbReference type="EMBL" id="KAB5526094.1"/>
    </source>
</evidence>
<comment type="subcellular location">
    <subcellularLocation>
        <location evidence="2">Cytoplasm</location>
        <location evidence="2">Cytosol</location>
    </subcellularLocation>
    <subcellularLocation>
        <location evidence="1">Lysosome</location>
    </subcellularLocation>
    <subcellularLocation>
        <location evidence="3">Secreted</location>
        <location evidence="3">Extracellular exosome</location>
    </subcellularLocation>
</comment>
<dbReference type="PANTHER" id="PTHR10078:SF30">
    <property type="entry name" value="INTERLEUKIN-1 BETA"/>
    <property type="match status" value="1"/>
</dbReference>
<evidence type="ECO:0000256" key="8">
    <source>
        <dbReference type="ARBA" id="ARBA00022620"/>
    </source>
</evidence>
<dbReference type="GO" id="GO:0051781">
    <property type="term" value="P:positive regulation of cell division"/>
    <property type="evidence" value="ECO:0007669"/>
    <property type="project" value="UniProtKB-KW"/>
</dbReference>
<protein>
    <recommendedName>
        <fullName evidence="12">Interleukin-1</fullName>
    </recommendedName>
</protein>
<dbReference type="GO" id="GO:0001660">
    <property type="term" value="P:fever generation"/>
    <property type="evidence" value="ECO:0007669"/>
    <property type="project" value="UniProtKB-KW"/>
</dbReference>
<dbReference type="InterPro" id="IPR008996">
    <property type="entry name" value="IL1/FGF"/>
</dbReference>
<dbReference type="Proteomes" id="UP000327468">
    <property type="component" value="Chromosome 25"/>
</dbReference>
<evidence type="ECO:0000256" key="2">
    <source>
        <dbReference type="ARBA" id="ARBA00004514"/>
    </source>
</evidence>
<keyword evidence="5" id="KW-0963">Cytoplasm</keyword>
<comment type="similarity">
    <text evidence="4 12">Belongs to the IL-1 family.</text>
</comment>
<sequence>MEQIIQQWSMDEKNNECLESDNKKENNFLHFHMAMVRDMSLDEKGEDPQKLKESEYSTGGTEGSTEGNTEGECSVDEVLSRSENYGMTWCTYTKQCEITSVSIIKQEERRQVVIQSLGQTIIHPEIFQSRRRKACMDVSKSDEMTIHYYKSDIKDRKGRPVVLNFSDTNRFLKCIYKNDKAVLTVECWDQDGLKFICKNDKNAWPFVFFLSTMKDNLCRFESAACSGWFIHTGSDLVYACTRLDENVQENTFRIIAL</sequence>
<evidence type="ECO:0000256" key="13">
    <source>
        <dbReference type="SAM" id="MobiDB-lite"/>
    </source>
</evidence>
<name>A0A5N5K6P9_PANHP</name>
<evidence type="ECO:0000256" key="4">
    <source>
        <dbReference type="ARBA" id="ARBA00010448"/>
    </source>
</evidence>
<dbReference type="PANTHER" id="PTHR10078">
    <property type="entry name" value="INTERLEUKIN-1 FAMILY MEMBER"/>
    <property type="match status" value="1"/>
</dbReference>
<dbReference type="GO" id="GO:0005829">
    <property type="term" value="C:cytosol"/>
    <property type="evidence" value="ECO:0007669"/>
    <property type="project" value="UniProtKB-SubCell"/>
</dbReference>
<dbReference type="GO" id="GO:0006955">
    <property type="term" value="P:immune response"/>
    <property type="evidence" value="ECO:0007669"/>
    <property type="project" value="InterPro"/>
</dbReference>
<dbReference type="GO" id="GO:0019221">
    <property type="term" value="P:cytokine-mediated signaling pathway"/>
    <property type="evidence" value="ECO:0007669"/>
    <property type="project" value="TreeGrafter"/>
</dbReference>
<comment type="caution">
    <text evidence="14">The sequence shown here is derived from an EMBL/GenBank/DDBJ whole genome shotgun (WGS) entry which is preliminary data.</text>
</comment>
<evidence type="ECO:0000256" key="9">
    <source>
        <dbReference type="ARBA" id="ARBA00023198"/>
    </source>
</evidence>
<dbReference type="GO" id="GO:0005149">
    <property type="term" value="F:interleukin-1 receptor binding"/>
    <property type="evidence" value="ECO:0007669"/>
    <property type="project" value="UniProtKB-UniRule"/>
</dbReference>
<dbReference type="GO" id="GO:0005125">
    <property type="term" value="F:cytokine activity"/>
    <property type="evidence" value="ECO:0007669"/>
    <property type="project" value="UniProtKB-UniRule"/>
</dbReference>
<feature type="compositionally biased region" description="Basic and acidic residues" evidence="13">
    <location>
        <begin position="41"/>
        <end position="55"/>
    </location>
</feature>
<evidence type="ECO:0000256" key="5">
    <source>
        <dbReference type="ARBA" id="ARBA00022490"/>
    </source>
</evidence>
<evidence type="ECO:0000256" key="10">
    <source>
        <dbReference type="ARBA" id="ARBA00023228"/>
    </source>
</evidence>